<reference evidence="1 2" key="1">
    <citation type="submission" date="2021-11" db="EMBL/GenBank/DDBJ databases">
        <title>Draft genome sequence of Paenibacillus profundus YoMME, a new Gram-positive bacteria with exoelectrogenic properties.</title>
        <authorList>
            <person name="Hubenova Y."/>
            <person name="Hubenova E."/>
            <person name="Manasiev Y."/>
            <person name="Peykov S."/>
            <person name="Mitov M."/>
        </authorList>
    </citation>
    <scope>NUCLEOTIDE SEQUENCE [LARGE SCALE GENOMIC DNA]</scope>
    <source>
        <strain evidence="1 2">YoMME</strain>
    </source>
</reference>
<dbReference type="Pfam" id="PF09388">
    <property type="entry name" value="SpoOE-like"/>
    <property type="match status" value="1"/>
</dbReference>
<gene>
    <name evidence="1" type="ORF">LQV63_23755</name>
</gene>
<keyword evidence="2" id="KW-1185">Reference proteome</keyword>
<dbReference type="InterPro" id="IPR018540">
    <property type="entry name" value="Spo0E-like"/>
</dbReference>
<comment type="caution">
    <text evidence="1">The sequence shown here is derived from an EMBL/GenBank/DDBJ whole genome shotgun (WGS) entry which is preliminary data.</text>
</comment>
<dbReference type="EMBL" id="JAJNBZ010000026">
    <property type="protein sequence ID" value="MCE5172298.1"/>
    <property type="molecule type" value="Genomic_DNA"/>
</dbReference>
<evidence type="ECO:0000313" key="1">
    <source>
        <dbReference type="EMBL" id="MCE5172298.1"/>
    </source>
</evidence>
<proteinExistence type="predicted"/>
<name>A0ABS8YPC0_9BACL</name>
<dbReference type="Proteomes" id="UP001199916">
    <property type="component" value="Unassembled WGS sequence"/>
</dbReference>
<evidence type="ECO:0000313" key="2">
    <source>
        <dbReference type="Proteomes" id="UP001199916"/>
    </source>
</evidence>
<dbReference type="InterPro" id="IPR037208">
    <property type="entry name" value="Spo0E-like_sf"/>
</dbReference>
<dbReference type="RefSeq" id="WP_233698517.1">
    <property type="nucleotide sequence ID" value="NZ_JAJNBZ010000026.1"/>
</dbReference>
<organism evidence="1 2">
    <name type="scientific">Paenibacillus profundus</name>
    <dbReference type="NCBI Taxonomy" id="1173085"/>
    <lineage>
        <taxon>Bacteria</taxon>
        <taxon>Bacillati</taxon>
        <taxon>Bacillota</taxon>
        <taxon>Bacilli</taxon>
        <taxon>Bacillales</taxon>
        <taxon>Paenibacillaceae</taxon>
        <taxon>Paenibacillus</taxon>
    </lineage>
</organism>
<protein>
    <submittedName>
        <fullName evidence="1">Aspartyl-phosphate phosphatase Spo0E family protein</fullName>
    </submittedName>
</protein>
<dbReference type="InterPro" id="IPR036638">
    <property type="entry name" value="HLH_DNA-bd_sf"/>
</dbReference>
<dbReference type="SUPFAM" id="SSF140500">
    <property type="entry name" value="BAS1536-like"/>
    <property type="match status" value="1"/>
</dbReference>
<sequence>MGAHHLSCYKIRKGVPTIEPFYFCYVKHDYLLERIESIRHQLIKKANEKKSFTDVTVVRLSQELDMYLFEFQRRSEAKYKKIIFKKSSENFMNL</sequence>
<accession>A0ABS8YPC0</accession>
<dbReference type="Gene3D" id="4.10.280.10">
    <property type="entry name" value="Helix-loop-helix DNA-binding domain"/>
    <property type="match status" value="1"/>
</dbReference>